<dbReference type="GO" id="GO:0006826">
    <property type="term" value="P:iron ion transport"/>
    <property type="evidence" value="ECO:0007669"/>
    <property type="project" value="UniProtKB-KW"/>
</dbReference>
<dbReference type="EMBL" id="ATHO01000166">
    <property type="protein sequence ID" value="EQA99402.1"/>
    <property type="molecule type" value="Genomic_DNA"/>
</dbReference>
<keyword evidence="6" id="KW-0408">Iron</keyword>
<keyword evidence="4" id="KW-0410">Iron transport</keyword>
<evidence type="ECO:0000256" key="3">
    <source>
        <dbReference type="ARBA" id="ARBA00022452"/>
    </source>
</evidence>
<evidence type="ECO:0000313" key="16">
    <source>
        <dbReference type="Proteomes" id="UP000015525"/>
    </source>
</evidence>
<organism evidence="15 16">
    <name type="scientific">Sphingobium quisquiliarum P25</name>
    <dbReference type="NCBI Taxonomy" id="1329909"/>
    <lineage>
        <taxon>Bacteria</taxon>
        <taxon>Pseudomonadati</taxon>
        <taxon>Pseudomonadota</taxon>
        <taxon>Alphaproteobacteria</taxon>
        <taxon>Sphingomonadales</taxon>
        <taxon>Sphingomonadaceae</taxon>
        <taxon>Sphingobium</taxon>
    </lineage>
</organism>
<evidence type="ECO:0000256" key="8">
    <source>
        <dbReference type="ARBA" id="ARBA00023077"/>
    </source>
</evidence>
<evidence type="ECO:0000313" key="15">
    <source>
        <dbReference type="EMBL" id="EQA99402.1"/>
    </source>
</evidence>
<dbReference type="Pfam" id="PF00593">
    <property type="entry name" value="TonB_dep_Rec_b-barrel"/>
    <property type="match status" value="1"/>
</dbReference>
<protein>
    <recommendedName>
        <fullName evidence="17">Secretin/TonB short N-terminal domain-containing protein</fullName>
    </recommendedName>
</protein>
<evidence type="ECO:0000256" key="1">
    <source>
        <dbReference type="ARBA" id="ARBA00004571"/>
    </source>
</evidence>
<dbReference type="InterPro" id="IPR012910">
    <property type="entry name" value="Plug_dom"/>
</dbReference>
<dbReference type="Gene3D" id="2.40.170.20">
    <property type="entry name" value="TonB-dependent receptor, beta-barrel domain"/>
    <property type="match status" value="1"/>
</dbReference>
<evidence type="ECO:0000256" key="4">
    <source>
        <dbReference type="ARBA" id="ARBA00022496"/>
    </source>
</evidence>
<feature type="signal peptide" evidence="12">
    <location>
        <begin position="1"/>
        <end position="24"/>
    </location>
</feature>
<evidence type="ECO:0000256" key="9">
    <source>
        <dbReference type="ARBA" id="ARBA00023136"/>
    </source>
</evidence>
<evidence type="ECO:0000259" key="13">
    <source>
        <dbReference type="Pfam" id="PF00593"/>
    </source>
</evidence>
<dbReference type="AlphaFoldDB" id="T0GH98"/>
<dbReference type="SUPFAM" id="SSF56935">
    <property type="entry name" value="Porins"/>
    <property type="match status" value="1"/>
</dbReference>
<dbReference type="PANTHER" id="PTHR32552">
    <property type="entry name" value="FERRICHROME IRON RECEPTOR-RELATED"/>
    <property type="match status" value="1"/>
</dbReference>
<dbReference type="Proteomes" id="UP000015525">
    <property type="component" value="Unassembled WGS sequence"/>
</dbReference>
<keyword evidence="16" id="KW-1185">Reference proteome</keyword>
<feature type="domain" description="TonB-dependent receptor-like beta-barrel" evidence="13">
    <location>
        <begin position="400"/>
        <end position="801"/>
    </location>
</feature>
<dbReference type="PANTHER" id="PTHR32552:SF81">
    <property type="entry name" value="TONB-DEPENDENT OUTER MEMBRANE RECEPTOR"/>
    <property type="match status" value="1"/>
</dbReference>
<proteinExistence type="inferred from homology"/>
<dbReference type="GO" id="GO:0009279">
    <property type="term" value="C:cell outer membrane"/>
    <property type="evidence" value="ECO:0007669"/>
    <property type="project" value="UniProtKB-SubCell"/>
</dbReference>
<evidence type="ECO:0000259" key="14">
    <source>
        <dbReference type="Pfam" id="PF07715"/>
    </source>
</evidence>
<name>T0GH98_9SPHN</name>
<evidence type="ECO:0000256" key="5">
    <source>
        <dbReference type="ARBA" id="ARBA00022692"/>
    </source>
</evidence>
<evidence type="ECO:0000256" key="6">
    <source>
        <dbReference type="ARBA" id="ARBA00023004"/>
    </source>
</evidence>
<keyword evidence="12" id="KW-0732">Signal</keyword>
<comment type="similarity">
    <text evidence="11">Belongs to the TonB-dependent receptor family.</text>
</comment>
<reference evidence="15 16" key="1">
    <citation type="journal article" date="2013" name="Genome Announc.">
        <title>Draft Genome Sequence of Sphingobium quisquiliarum Strain P25T, a Novel Hexachlorocyclohexane (HCH)-Degrading Bacterium Isolated from an HCH Dumpsite.</title>
        <authorList>
            <person name="Kumar Singh A."/>
            <person name="Sangwan N."/>
            <person name="Sharma A."/>
            <person name="Gupta V."/>
            <person name="Khurana J.P."/>
            <person name="Lal R."/>
        </authorList>
    </citation>
    <scope>NUCLEOTIDE SEQUENCE [LARGE SCALE GENOMIC DNA]</scope>
    <source>
        <strain evidence="15 16">P25</strain>
    </source>
</reference>
<keyword evidence="3" id="KW-1134">Transmembrane beta strand</keyword>
<evidence type="ECO:0000256" key="10">
    <source>
        <dbReference type="ARBA" id="ARBA00023237"/>
    </source>
</evidence>
<keyword evidence="8 11" id="KW-0798">TonB box</keyword>
<feature type="domain" description="TonB-dependent receptor plug" evidence="14">
    <location>
        <begin position="139"/>
        <end position="235"/>
    </location>
</feature>
<comment type="subcellular location">
    <subcellularLocation>
        <location evidence="1">Cell outer membrane</location>
        <topology evidence="1">Multi-pass membrane protein</topology>
    </subcellularLocation>
</comment>
<dbReference type="Gene3D" id="3.55.50.30">
    <property type="match status" value="1"/>
</dbReference>
<keyword evidence="10" id="KW-0998">Cell outer membrane</keyword>
<keyword evidence="5" id="KW-0812">Transmembrane</keyword>
<dbReference type="InterPro" id="IPR000531">
    <property type="entry name" value="Beta-barrel_TonB"/>
</dbReference>
<dbReference type="Pfam" id="PF07715">
    <property type="entry name" value="Plug"/>
    <property type="match status" value="1"/>
</dbReference>
<sequence>MFVRIVCTSILSAAAATMAMDAQARTGTVDVPAQRLSVAIAELARQAQVEILLNAPGLEERRTRSIRGSMDVEDALKHMTEGLRVSIRRVGRSVYIIQPARSRPARVEAPAPSIGPEILVTARRRPESGAEVPLLVARSDPDALRRRAVRTLADLARVTPGFVATGQTSSATPLLVMRGQRRSISDQNRLPLVVYQEEVPLPNQAALSPLYDIASIEILRGPQGTLFGRNTTSGAILLHSVKPGDGVPSYVEADAGNYGMNRIEGAVELSPAGAWSLRIAAQRMRRDGFIRMASGGRADDAHSDAARAVLRFAPEGRFRSLLTLDMLNADERGSVQILTGVYGGGSARTEENAPYFDCGQGACDVDALLEQQQRLGRRTSQSGLSPLFRRRFRGVTNIIEYGDDDLLLRNIAGWRSTRIVNALDGDGTPLAINDLGARTNLRQLTEEVQVQGRWGGARYIAGLFFLESAPSGTMLQKSAQFTRPGKPADFIANYQTFRSAALFGQVAVPLAPRLTADLGLRYTGERVRGCSLRSANAEPQSHNDCIGMGGSLSSFKSGRLTWTAALTRRRGQSSLYLTSRRAFRSGGYNSPALGGALAPFQQFGPESFTDLEGGAKGRWTLGPIHGSYAAAIYAGLYRNIQRALFPGPGFDGDGDPGNDPISFYVNVSRARVMGMDGELAANAGSHLRATVSFSYVDARYTRVDAPALLAPLLGSDPINNRFSYTPRFSGTVSLVREFPLPDRLGRLELEVDYSHVSTIRFAERVNDRFGVQPAYGLLGGAISWRRVGGRALDLEIWGRNLTDRYYASAGGTLNPMFTAATIIPGAPRTFGVRMRYSFE</sequence>
<keyword evidence="2" id="KW-0813">Transport</keyword>
<keyword evidence="7" id="KW-0406">Ion transport</keyword>
<evidence type="ECO:0000256" key="11">
    <source>
        <dbReference type="RuleBase" id="RU003357"/>
    </source>
</evidence>
<evidence type="ECO:0000256" key="2">
    <source>
        <dbReference type="ARBA" id="ARBA00022448"/>
    </source>
</evidence>
<comment type="caution">
    <text evidence="15">The sequence shown here is derived from an EMBL/GenBank/DDBJ whole genome shotgun (WGS) entry which is preliminary data.</text>
</comment>
<gene>
    <name evidence="15" type="ORF">L288_19700</name>
</gene>
<evidence type="ECO:0000256" key="7">
    <source>
        <dbReference type="ARBA" id="ARBA00023065"/>
    </source>
</evidence>
<dbReference type="RefSeq" id="WP_021239937.1">
    <property type="nucleotide sequence ID" value="NZ_ATHO01000166.1"/>
</dbReference>
<keyword evidence="9 11" id="KW-0472">Membrane</keyword>
<feature type="chain" id="PRO_5004575628" description="Secretin/TonB short N-terminal domain-containing protein" evidence="12">
    <location>
        <begin position="25"/>
        <end position="839"/>
    </location>
</feature>
<evidence type="ECO:0000256" key="12">
    <source>
        <dbReference type="SAM" id="SignalP"/>
    </source>
</evidence>
<accession>T0GH98</accession>
<dbReference type="InterPro" id="IPR036942">
    <property type="entry name" value="Beta-barrel_TonB_sf"/>
</dbReference>
<dbReference type="PATRIC" id="fig|1329909.3.peg.3790"/>
<evidence type="ECO:0008006" key="17">
    <source>
        <dbReference type="Google" id="ProtNLM"/>
    </source>
</evidence>
<dbReference type="InterPro" id="IPR039426">
    <property type="entry name" value="TonB-dep_rcpt-like"/>
</dbReference>